<sequence length="58" mass="6758">MHHIRHQDYTYFIADKQGENNHLHGRNRLCVSVSGVWNSFKKVVGVITINVQCKYCVL</sequence>
<name>A0A0B7BTM2_9EUPU</name>
<organism evidence="1">
    <name type="scientific">Arion vulgaris</name>
    <dbReference type="NCBI Taxonomy" id="1028688"/>
    <lineage>
        <taxon>Eukaryota</taxon>
        <taxon>Metazoa</taxon>
        <taxon>Spiralia</taxon>
        <taxon>Lophotrochozoa</taxon>
        <taxon>Mollusca</taxon>
        <taxon>Gastropoda</taxon>
        <taxon>Heterobranchia</taxon>
        <taxon>Euthyneura</taxon>
        <taxon>Panpulmonata</taxon>
        <taxon>Eupulmonata</taxon>
        <taxon>Stylommatophora</taxon>
        <taxon>Helicina</taxon>
        <taxon>Arionoidea</taxon>
        <taxon>Arionidae</taxon>
        <taxon>Arion</taxon>
    </lineage>
</organism>
<dbReference type="AlphaFoldDB" id="A0A0B7BTM2"/>
<proteinExistence type="predicted"/>
<accession>A0A0B7BTM2</accession>
<protein>
    <submittedName>
        <fullName evidence="1">Uncharacterized protein</fullName>
    </submittedName>
</protein>
<evidence type="ECO:0000313" key="1">
    <source>
        <dbReference type="EMBL" id="CEK95485.1"/>
    </source>
</evidence>
<reference evidence="1" key="1">
    <citation type="submission" date="2014-12" db="EMBL/GenBank/DDBJ databases">
        <title>Insight into the proteome of Arion vulgaris.</title>
        <authorList>
            <person name="Aradska J."/>
            <person name="Bulat T."/>
            <person name="Smidak R."/>
            <person name="Sarate P."/>
            <person name="Gangsoo J."/>
            <person name="Sialana F."/>
            <person name="Bilban M."/>
            <person name="Lubec G."/>
        </authorList>
    </citation>
    <scope>NUCLEOTIDE SEQUENCE</scope>
    <source>
        <tissue evidence="1">Skin</tissue>
    </source>
</reference>
<gene>
    <name evidence="1" type="primary">ORF207168</name>
</gene>
<dbReference type="EMBL" id="HACG01048620">
    <property type="protein sequence ID" value="CEK95485.1"/>
    <property type="molecule type" value="Transcribed_RNA"/>
</dbReference>